<proteinExistence type="inferred from homology"/>
<dbReference type="SUPFAM" id="SSF48452">
    <property type="entry name" value="TPR-like"/>
    <property type="match status" value="3"/>
</dbReference>
<comment type="similarity">
    <text evidence="3">Belongs to the IFIT family.</text>
</comment>
<protein>
    <submittedName>
        <fullName evidence="5">Interferon-induced protein with tetratricopeptide repeats 5-like</fullName>
    </submittedName>
</protein>
<dbReference type="PROSITE" id="PS50005">
    <property type="entry name" value="TPR"/>
    <property type="match status" value="1"/>
</dbReference>
<evidence type="ECO:0000256" key="3">
    <source>
        <dbReference type="ARBA" id="ARBA00038336"/>
    </source>
</evidence>
<feature type="repeat" description="TPR" evidence="4">
    <location>
        <begin position="140"/>
        <end position="173"/>
    </location>
</feature>
<evidence type="ECO:0000256" key="1">
    <source>
        <dbReference type="ARBA" id="ARBA00022737"/>
    </source>
</evidence>
<dbReference type="Pfam" id="PF13424">
    <property type="entry name" value="TPR_12"/>
    <property type="match status" value="1"/>
</dbReference>
<dbReference type="PANTHER" id="PTHR10271">
    <property type="entry name" value="INTERFERON-INDUCED PROTEIN WITH TETRATRICOPEPTIDE REPEATS"/>
    <property type="match status" value="1"/>
</dbReference>
<sequence length="479" mass="54972">MSSPHSAPCSDLNQRLQQLQSHFTWDLKEDDVDLEDLSARLNDHIDLELGHQGAAARSSSLLAYVRFLQGRPEEALSLLHRSEEMTRKYYGEENEWRLIVTYGNLAWLKYHGGDFEESESFCRRVEDVLAASPAERHHEVYGEKGWSYLKFSRNHYTKAVDCFRRALELQPDDSEWNAGCAIVLYRLEPRSTTDRDVESSPAVKQLRLALKINPDDGALLSLLALSLLSFEQLKEAEGLVERALTVDPENPHVVRYVGKFLRIQGQTSRSIQLLKGALQRSSESAFIHHQLALCYKKQRSGLKGQKHVKQKEVDQLRELCLHHLSEAVRIRPSFVIALLDLAQLYLEEKNLSRAEELFQQGLKNLDSDKHICQIFFLRYADFHLHHRKQEAEAVAHYTEALTFVKDTFEWTQSVKRLKQIADRRLSENENDGGAYGLQALVSRAEGDLKTAAALYERALDCDKDNQEFLSALCELRLQI</sequence>
<dbReference type="EMBL" id="OY660882">
    <property type="protein sequence ID" value="CAJ1081310.1"/>
    <property type="molecule type" value="Genomic_DNA"/>
</dbReference>
<dbReference type="Proteomes" id="UP001178508">
    <property type="component" value="Chromosome 19"/>
</dbReference>
<keyword evidence="6" id="KW-1185">Reference proteome</keyword>
<dbReference type="InterPro" id="IPR011990">
    <property type="entry name" value="TPR-like_helical_dom_sf"/>
</dbReference>
<gene>
    <name evidence="5" type="ORF">XNOV1_A005414</name>
</gene>
<dbReference type="Gene3D" id="1.25.40.10">
    <property type="entry name" value="Tetratricopeptide repeat domain"/>
    <property type="match status" value="3"/>
</dbReference>
<evidence type="ECO:0000313" key="5">
    <source>
        <dbReference type="EMBL" id="CAJ1081310.1"/>
    </source>
</evidence>
<dbReference type="FunFam" id="1.25.40.10:FF:000032">
    <property type="entry name" value="Interferon-induced protein with tetratricopeptide repeats 5"/>
    <property type="match status" value="1"/>
</dbReference>
<reference evidence="5" key="1">
    <citation type="submission" date="2023-08" db="EMBL/GenBank/DDBJ databases">
        <authorList>
            <person name="Alioto T."/>
            <person name="Alioto T."/>
            <person name="Gomez Garrido J."/>
        </authorList>
    </citation>
    <scope>NUCLEOTIDE SEQUENCE</scope>
</reference>
<dbReference type="AlphaFoldDB" id="A0AAV1H6X7"/>
<name>A0AAV1H6X7_XYRNO</name>
<dbReference type="Pfam" id="PF13181">
    <property type="entry name" value="TPR_8"/>
    <property type="match status" value="1"/>
</dbReference>
<keyword evidence="1" id="KW-0677">Repeat</keyword>
<keyword evidence="2 4" id="KW-0802">TPR repeat</keyword>
<evidence type="ECO:0000256" key="4">
    <source>
        <dbReference type="PROSITE-ProRule" id="PRU00339"/>
    </source>
</evidence>
<dbReference type="SMART" id="SM00028">
    <property type="entry name" value="TPR"/>
    <property type="match status" value="6"/>
</dbReference>
<organism evidence="5 6">
    <name type="scientific">Xyrichtys novacula</name>
    <name type="common">Pearly razorfish</name>
    <name type="synonym">Hemipteronotus novacula</name>
    <dbReference type="NCBI Taxonomy" id="13765"/>
    <lineage>
        <taxon>Eukaryota</taxon>
        <taxon>Metazoa</taxon>
        <taxon>Chordata</taxon>
        <taxon>Craniata</taxon>
        <taxon>Vertebrata</taxon>
        <taxon>Euteleostomi</taxon>
        <taxon>Actinopterygii</taxon>
        <taxon>Neopterygii</taxon>
        <taxon>Teleostei</taxon>
        <taxon>Neoteleostei</taxon>
        <taxon>Acanthomorphata</taxon>
        <taxon>Eupercaria</taxon>
        <taxon>Labriformes</taxon>
        <taxon>Labridae</taxon>
        <taxon>Xyrichtys</taxon>
    </lineage>
</organism>
<dbReference type="PANTHER" id="PTHR10271:SF29">
    <property type="entry name" value="INTERFERON-INDUCED PROTEIN WITH TETRATRICOPEPTIDE REPEATS-RELATED"/>
    <property type="match status" value="1"/>
</dbReference>
<accession>A0AAV1H6X7</accession>
<dbReference type="GO" id="GO:0005829">
    <property type="term" value="C:cytosol"/>
    <property type="evidence" value="ECO:0007669"/>
    <property type="project" value="TreeGrafter"/>
</dbReference>
<dbReference type="GO" id="GO:0051607">
    <property type="term" value="P:defense response to virus"/>
    <property type="evidence" value="ECO:0007669"/>
    <property type="project" value="TreeGrafter"/>
</dbReference>
<evidence type="ECO:0000313" key="6">
    <source>
        <dbReference type="Proteomes" id="UP001178508"/>
    </source>
</evidence>
<dbReference type="InterPro" id="IPR019734">
    <property type="entry name" value="TPR_rpt"/>
</dbReference>
<evidence type="ECO:0000256" key="2">
    <source>
        <dbReference type="ARBA" id="ARBA00022803"/>
    </source>
</evidence>
<dbReference type="Pfam" id="PF13432">
    <property type="entry name" value="TPR_16"/>
    <property type="match status" value="2"/>
</dbReference>